<reference evidence="2" key="1">
    <citation type="submission" date="2015-10" db="EMBL/GenBank/DDBJ databases">
        <authorList>
            <person name="Gilbert D.G."/>
        </authorList>
    </citation>
    <scope>NUCLEOTIDE SEQUENCE</scope>
</reference>
<sequence>MTEQQNTPEAEEQDIAKWCILSFMGGIIVAALALEYYGFIQHPKDADTALISEFKLLSLSPEHEVKVSPKMSGKEAFCVDGYILLRPTNGNAVAGILVDEKNRGVQCQHSLTPTVGEPSE</sequence>
<dbReference type="AlphaFoldDB" id="A0A160TET4"/>
<evidence type="ECO:0000256" key="1">
    <source>
        <dbReference type="SAM" id="Phobius"/>
    </source>
</evidence>
<proteinExistence type="predicted"/>
<keyword evidence="1" id="KW-0812">Transmembrane</keyword>
<evidence type="ECO:0000313" key="2">
    <source>
        <dbReference type="EMBL" id="CUS41877.1"/>
    </source>
</evidence>
<keyword evidence="1" id="KW-0472">Membrane</keyword>
<accession>A0A160TET4</accession>
<feature type="transmembrane region" description="Helical" evidence="1">
    <location>
        <begin position="15"/>
        <end position="34"/>
    </location>
</feature>
<dbReference type="EMBL" id="CZQC01000056">
    <property type="protein sequence ID" value="CUS41877.1"/>
    <property type="molecule type" value="Genomic_DNA"/>
</dbReference>
<gene>
    <name evidence="2" type="ORF">MGWOODY_Tha1099</name>
</gene>
<name>A0A160TET4_9ZZZZ</name>
<keyword evidence="1" id="KW-1133">Transmembrane helix</keyword>
<protein>
    <recommendedName>
        <fullName evidence="3">Kinase</fullName>
    </recommendedName>
</protein>
<evidence type="ECO:0008006" key="3">
    <source>
        <dbReference type="Google" id="ProtNLM"/>
    </source>
</evidence>
<organism evidence="2">
    <name type="scientific">hydrothermal vent metagenome</name>
    <dbReference type="NCBI Taxonomy" id="652676"/>
    <lineage>
        <taxon>unclassified sequences</taxon>
        <taxon>metagenomes</taxon>
        <taxon>ecological metagenomes</taxon>
    </lineage>
</organism>